<name>A0A1S1XRG5_STRIN</name>
<organism evidence="2 3">
    <name type="scientific">Streptococcus iniae</name>
    <name type="common">Streptococcus shiloi</name>
    <dbReference type="NCBI Taxonomy" id="1346"/>
    <lineage>
        <taxon>Bacteria</taxon>
        <taxon>Bacillati</taxon>
        <taxon>Bacillota</taxon>
        <taxon>Bacilli</taxon>
        <taxon>Lactobacillales</taxon>
        <taxon>Streptococcaceae</taxon>
        <taxon>Streptococcus</taxon>
    </lineage>
</organism>
<proteinExistence type="predicted"/>
<reference evidence="2 3" key="1">
    <citation type="submission" date="2018-06" db="EMBL/GenBank/DDBJ databases">
        <title>Mutators as drivers of adaptation in pathogenic bacteria and a risk factor for host jumps and vaccine escape.</title>
        <authorList>
            <person name="Barnes A.C."/>
            <person name="Silayeva O."/>
        </authorList>
    </citation>
    <scope>NUCLEOTIDE SEQUENCE [LARGE SCALE GENOMIC DNA]</scope>
    <source>
        <strain evidence="2 3">QMA0445</strain>
    </source>
</reference>
<dbReference type="OrthoDB" id="2156361at2"/>
<dbReference type="KEGG" id="siz:SI82_01135"/>
<dbReference type="EMBL" id="QLQD01000089">
    <property type="protein sequence ID" value="RLU54201.1"/>
    <property type="molecule type" value="Genomic_DNA"/>
</dbReference>
<dbReference type="GeneID" id="35766386"/>
<evidence type="ECO:0000313" key="3">
    <source>
        <dbReference type="Proteomes" id="UP000269148"/>
    </source>
</evidence>
<dbReference type="RefSeq" id="WP_003098917.1">
    <property type="nucleotide sequence ID" value="NZ_CP010783.1"/>
</dbReference>
<evidence type="ECO:0000256" key="1">
    <source>
        <dbReference type="SAM" id="Phobius"/>
    </source>
</evidence>
<dbReference type="Proteomes" id="UP000269148">
    <property type="component" value="Unassembled WGS sequence"/>
</dbReference>
<dbReference type="AlphaFoldDB" id="A0A1S1XRG5"/>
<protein>
    <recommendedName>
        <fullName evidence="4">YokE-like PH domain-containing protein</fullName>
    </recommendedName>
</protein>
<gene>
    <name evidence="2" type="ORF">DIY07_11030</name>
</gene>
<keyword evidence="1" id="KW-0472">Membrane</keyword>
<evidence type="ECO:0000313" key="2">
    <source>
        <dbReference type="EMBL" id="RLU54201.1"/>
    </source>
</evidence>
<feature type="transmembrane region" description="Helical" evidence="1">
    <location>
        <begin position="35"/>
        <end position="54"/>
    </location>
</feature>
<keyword evidence="1" id="KW-1133">Transmembrane helix</keyword>
<comment type="caution">
    <text evidence="2">The sequence shown here is derived from an EMBL/GenBank/DDBJ whole genome shotgun (WGS) entry which is preliminary data.</text>
</comment>
<sequence>MVKKAYDLNYINQTRNQLGYQDEALALPVQKGSQALMGFGLIGALFIKYYHLSIEKNGFLFLKRNPWNLKFVENNYFFIPNEDIQEVVLTKGVGFQKLTLTALDGKKTNYLIPKKLYGVPWLAESLKEANNRYASK</sequence>
<accession>A0A1S1XRG5</accession>
<keyword evidence="1" id="KW-0812">Transmembrane</keyword>
<evidence type="ECO:0008006" key="4">
    <source>
        <dbReference type="Google" id="ProtNLM"/>
    </source>
</evidence>